<dbReference type="PROSITE" id="PS51449">
    <property type="entry name" value="MTTASE_N"/>
    <property type="match status" value="1"/>
</dbReference>
<dbReference type="InParanoid" id="E1ZHP0"/>
<dbReference type="SFLD" id="SFLDG01061">
    <property type="entry name" value="methylthiotransferase"/>
    <property type="match status" value="1"/>
</dbReference>
<feature type="domain" description="Radical SAM core" evidence="10">
    <location>
        <begin position="234"/>
        <end position="507"/>
    </location>
</feature>
<reference evidence="11 12" key="1">
    <citation type="journal article" date="2010" name="Plant Cell">
        <title>The Chlorella variabilis NC64A genome reveals adaptation to photosymbiosis, coevolution with viruses, and cryptic sex.</title>
        <authorList>
            <person name="Blanc G."/>
            <person name="Duncan G."/>
            <person name="Agarkova I."/>
            <person name="Borodovsky M."/>
            <person name="Gurnon J."/>
            <person name="Kuo A."/>
            <person name="Lindquist E."/>
            <person name="Lucas S."/>
            <person name="Pangilinan J."/>
            <person name="Polle J."/>
            <person name="Salamov A."/>
            <person name="Terry A."/>
            <person name="Yamada T."/>
            <person name="Dunigan D.D."/>
            <person name="Grigoriev I.V."/>
            <person name="Claverie J.M."/>
            <person name="Van Etten J.L."/>
        </authorList>
    </citation>
    <scope>NUCLEOTIDE SEQUENCE [LARGE SCALE GENOMIC DNA]</scope>
    <source>
        <strain evidence="11 12">NC64A</strain>
    </source>
</reference>
<dbReference type="GO" id="GO:0046872">
    <property type="term" value="F:metal ion binding"/>
    <property type="evidence" value="ECO:0007669"/>
    <property type="project" value="UniProtKB-KW"/>
</dbReference>
<dbReference type="PROSITE" id="PS50926">
    <property type="entry name" value="TRAM"/>
    <property type="match status" value="1"/>
</dbReference>
<keyword evidence="6" id="KW-0411">Iron-sulfur</keyword>
<feature type="region of interest" description="Disordered" evidence="7">
    <location>
        <begin position="58"/>
        <end position="78"/>
    </location>
</feature>
<dbReference type="Gene3D" id="3.80.30.20">
    <property type="entry name" value="tm_1862 like domain"/>
    <property type="match status" value="1"/>
</dbReference>
<dbReference type="Proteomes" id="UP000008141">
    <property type="component" value="Unassembled WGS sequence"/>
</dbReference>
<keyword evidence="5" id="KW-0408">Iron</keyword>
<dbReference type="FunCoup" id="E1ZHP0">
    <property type="interactions" value="1825"/>
</dbReference>
<keyword evidence="3" id="KW-0949">S-adenosyl-L-methionine</keyword>
<dbReference type="GO" id="GO:0051539">
    <property type="term" value="F:4 iron, 4 sulfur cluster binding"/>
    <property type="evidence" value="ECO:0007669"/>
    <property type="project" value="UniProtKB-KW"/>
</dbReference>
<evidence type="ECO:0000313" key="11">
    <source>
        <dbReference type="EMBL" id="EFN54638.1"/>
    </source>
</evidence>
<dbReference type="InterPro" id="IPR007197">
    <property type="entry name" value="rSAM"/>
</dbReference>
<evidence type="ECO:0000259" key="10">
    <source>
        <dbReference type="PROSITE" id="PS51918"/>
    </source>
</evidence>
<evidence type="ECO:0008006" key="13">
    <source>
        <dbReference type="Google" id="ProtNLM"/>
    </source>
</evidence>
<evidence type="ECO:0000256" key="6">
    <source>
        <dbReference type="ARBA" id="ARBA00023014"/>
    </source>
</evidence>
<dbReference type="RefSeq" id="XP_005846740.1">
    <property type="nucleotide sequence ID" value="XM_005846678.1"/>
</dbReference>
<feature type="domain" description="TRAM" evidence="8">
    <location>
        <begin position="510"/>
        <end position="596"/>
    </location>
</feature>
<evidence type="ECO:0000259" key="9">
    <source>
        <dbReference type="PROSITE" id="PS51449"/>
    </source>
</evidence>
<dbReference type="GO" id="GO:0005829">
    <property type="term" value="C:cytosol"/>
    <property type="evidence" value="ECO:0007669"/>
    <property type="project" value="TreeGrafter"/>
</dbReference>
<dbReference type="InterPro" id="IPR038135">
    <property type="entry name" value="Methylthiotransferase_N_sf"/>
</dbReference>
<dbReference type="GO" id="GO:0005739">
    <property type="term" value="C:mitochondrion"/>
    <property type="evidence" value="ECO:0007669"/>
    <property type="project" value="TreeGrafter"/>
</dbReference>
<dbReference type="EMBL" id="GL433847">
    <property type="protein sequence ID" value="EFN54638.1"/>
    <property type="molecule type" value="Genomic_DNA"/>
</dbReference>
<dbReference type="FunFam" id="3.40.50.12160:FF:000003">
    <property type="entry name" value="CDK5 regulatory subunit-associated protein 1"/>
    <property type="match status" value="1"/>
</dbReference>
<dbReference type="InterPro" id="IPR013848">
    <property type="entry name" value="Methylthiotransferase_N"/>
</dbReference>
<protein>
    <recommendedName>
        <fullName evidence="13">CDK5RAP1-like protein</fullName>
    </recommendedName>
</protein>
<dbReference type="InterPro" id="IPR006638">
    <property type="entry name" value="Elp3/MiaA/NifB-like_rSAM"/>
</dbReference>
<dbReference type="SFLD" id="SFLDF00413">
    <property type="entry name" value="CDK5RAP1"/>
    <property type="match status" value="1"/>
</dbReference>
<keyword evidence="2" id="KW-0004">4Fe-4S</keyword>
<evidence type="ECO:0000313" key="12">
    <source>
        <dbReference type="Proteomes" id="UP000008141"/>
    </source>
</evidence>
<dbReference type="SMART" id="SM00729">
    <property type="entry name" value="Elp3"/>
    <property type="match status" value="1"/>
</dbReference>
<evidence type="ECO:0000256" key="5">
    <source>
        <dbReference type="ARBA" id="ARBA00023004"/>
    </source>
</evidence>
<sequence length="635" mass="67640">MALRCSISASLLHQLRSALTASATAGVRSLSDAAHAAPGSGRLPADGLTLQDFIRQHGRSPDAAPLQPPPGTALAAASAASARTAPPLYAPSPAALPDAASPPRTAFVETYGCQMNVNDSEVVLAIWQRLGYLKSLKRRPGAERRPPPVVGVLGCMAERLKERLLEREKLVDIVAGPDAYRDLPRLIDIVQGGAGGPGGVLGSGGLPRPGGRAAAMNVQLSADETYADITPLRQPDALSAFVSIMRGCNNMCAFCIVPYTRGRERSRPLQSIVRMLSEQGVREVTLLGQNVNSYADFSNNHDDSSSGVGSSSRGGGVEEASAGEDPFGAVYARGFRSAYRPRRQGAASFAELLDAVAGVDPEMRIRFTSPHPKDFSDDVLRVIASRPNVCKQLHMPAQSGSSAVLERMRRGYTREAYDALVRHVRNAIPEVALSTDMIAGFCGEGEEDHAASLDLVRSAGYDQAFLFAYSMRGKTHAARHYQDDVPEEVKQRRLAELIAAYRQELYRRAAAELGRRHLVLVEGPSRRSESALTGRTDTFKRVVFDDVAVPASYRYGGSSGDGSSSIEAPLVRLQPGDYVAVEVTTAGGTLRARPLARTTLREFVAAHGSAAPLGVAGGSERGAEEATECLQSIAV</sequence>
<dbReference type="GeneID" id="17353978"/>
<dbReference type="InterPro" id="IPR020612">
    <property type="entry name" value="Methylthiotransferase_CS"/>
</dbReference>
<dbReference type="InterPro" id="IPR023404">
    <property type="entry name" value="rSAM_horseshoe"/>
</dbReference>
<dbReference type="PROSITE" id="PS51918">
    <property type="entry name" value="RADICAL_SAM"/>
    <property type="match status" value="1"/>
</dbReference>
<feature type="domain" description="MTTase N-terminal" evidence="9">
    <location>
        <begin position="126"/>
        <end position="192"/>
    </location>
</feature>
<dbReference type="InterPro" id="IPR002792">
    <property type="entry name" value="TRAM_dom"/>
</dbReference>
<dbReference type="InterPro" id="IPR058240">
    <property type="entry name" value="rSAM_sf"/>
</dbReference>
<organism evidence="12">
    <name type="scientific">Chlorella variabilis</name>
    <name type="common">Green alga</name>
    <dbReference type="NCBI Taxonomy" id="554065"/>
    <lineage>
        <taxon>Eukaryota</taxon>
        <taxon>Viridiplantae</taxon>
        <taxon>Chlorophyta</taxon>
        <taxon>core chlorophytes</taxon>
        <taxon>Trebouxiophyceae</taxon>
        <taxon>Chlorellales</taxon>
        <taxon>Chlorellaceae</taxon>
        <taxon>Chlorella clade</taxon>
        <taxon>Chlorella</taxon>
    </lineage>
</organism>
<dbReference type="PANTHER" id="PTHR43020:SF2">
    <property type="entry name" value="MITOCHONDRIAL TRNA METHYLTHIOTRANSFERASE CDK5RAP1"/>
    <property type="match status" value="1"/>
</dbReference>
<dbReference type="Gene3D" id="3.40.50.12160">
    <property type="entry name" value="Methylthiotransferase, N-terminal domain"/>
    <property type="match status" value="1"/>
</dbReference>
<feature type="region of interest" description="Disordered" evidence="7">
    <location>
        <begin position="297"/>
        <end position="321"/>
    </location>
</feature>
<dbReference type="GO" id="GO:0035597">
    <property type="term" value="F:tRNA-2-methylthio-N(6)-dimethylallyladenosine(37) synthase activity"/>
    <property type="evidence" value="ECO:0007669"/>
    <property type="project" value="TreeGrafter"/>
</dbReference>
<evidence type="ECO:0000256" key="1">
    <source>
        <dbReference type="ARBA" id="ARBA00001966"/>
    </source>
</evidence>
<dbReference type="SFLD" id="SFLDS00029">
    <property type="entry name" value="Radical_SAM"/>
    <property type="match status" value="1"/>
</dbReference>
<evidence type="ECO:0000256" key="7">
    <source>
        <dbReference type="SAM" id="MobiDB-lite"/>
    </source>
</evidence>
<keyword evidence="12" id="KW-1185">Reference proteome</keyword>
<dbReference type="PANTHER" id="PTHR43020">
    <property type="entry name" value="CDK5 REGULATORY SUBUNIT-ASSOCIATED PROTEIN 1"/>
    <property type="match status" value="1"/>
</dbReference>
<dbReference type="STRING" id="554065.E1ZHP0"/>
<dbReference type="SUPFAM" id="SSF102114">
    <property type="entry name" value="Radical SAM enzymes"/>
    <property type="match status" value="1"/>
</dbReference>
<dbReference type="OMA" id="CKNIHLP"/>
<dbReference type="OrthoDB" id="190098at2759"/>
<gene>
    <name evidence="11" type="ORF">CHLNCDRAFT_135184</name>
</gene>
<evidence type="ECO:0000259" key="8">
    <source>
        <dbReference type="PROSITE" id="PS50926"/>
    </source>
</evidence>
<proteinExistence type="predicted"/>
<evidence type="ECO:0000256" key="4">
    <source>
        <dbReference type="ARBA" id="ARBA00022723"/>
    </source>
</evidence>
<dbReference type="KEGG" id="cvr:CHLNCDRAFT_135184"/>
<evidence type="ECO:0000256" key="2">
    <source>
        <dbReference type="ARBA" id="ARBA00022485"/>
    </source>
</evidence>
<dbReference type="Pfam" id="PF04055">
    <property type="entry name" value="Radical_SAM"/>
    <property type="match status" value="1"/>
</dbReference>
<dbReference type="InterPro" id="IPR005839">
    <property type="entry name" value="Methylthiotransferase"/>
</dbReference>
<evidence type="ECO:0000256" key="3">
    <source>
        <dbReference type="ARBA" id="ARBA00022691"/>
    </source>
</evidence>
<dbReference type="PROSITE" id="PS01278">
    <property type="entry name" value="MTTASE_RADICAL"/>
    <property type="match status" value="1"/>
</dbReference>
<accession>E1ZHP0</accession>
<dbReference type="eggNOG" id="KOG2492">
    <property type="taxonomic scope" value="Eukaryota"/>
</dbReference>
<name>E1ZHP0_CHLVA</name>
<comment type="cofactor">
    <cofactor evidence="1">
        <name>[4Fe-4S] cluster</name>
        <dbReference type="ChEBI" id="CHEBI:49883"/>
    </cofactor>
</comment>
<keyword evidence="4" id="KW-0479">Metal-binding</keyword>
<dbReference type="AlphaFoldDB" id="E1ZHP0"/>